<dbReference type="CDD" id="cd04673">
    <property type="entry name" value="NUDIX_ADPRase"/>
    <property type="match status" value="1"/>
</dbReference>
<dbReference type="PROSITE" id="PS51462">
    <property type="entry name" value="NUDIX"/>
    <property type="match status" value="1"/>
</dbReference>
<accession>A0A1W1W902</accession>
<dbReference type="Proteomes" id="UP000192660">
    <property type="component" value="Unassembled WGS sequence"/>
</dbReference>
<evidence type="ECO:0000259" key="4">
    <source>
        <dbReference type="PROSITE" id="PS51462"/>
    </source>
</evidence>
<sequence length="189" mass="21515">MSDANEEKPNNFVQWRHAPASQWIYCPLCREPLLNHTWDGRERRYCPHCGFVYWERALPAVAVLVFEPSRKEILLVTRRYPPFVGGLTFPGGGIELGESVADAAVREVEEETGLVVSLDRQFGTWSTPSNDTIITFFRGHPIGGQLQAGTDAQEARFYPWEEAPSLAFSLHNMVLQLFRMEMRMTIPTS</sequence>
<dbReference type="Pfam" id="PF00293">
    <property type="entry name" value="NUDIX"/>
    <property type="match status" value="1"/>
</dbReference>
<protein>
    <submittedName>
        <fullName evidence="5">ADP-ribose pyrophosphatase YjhB, NUDIX family</fullName>
    </submittedName>
</protein>
<dbReference type="InterPro" id="IPR020084">
    <property type="entry name" value="NUDIX_hydrolase_CS"/>
</dbReference>
<keyword evidence="2 3" id="KW-0378">Hydrolase</keyword>
<evidence type="ECO:0000256" key="3">
    <source>
        <dbReference type="RuleBase" id="RU003476"/>
    </source>
</evidence>
<reference evidence="6" key="1">
    <citation type="submission" date="2017-04" db="EMBL/GenBank/DDBJ databases">
        <authorList>
            <person name="Varghese N."/>
            <person name="Submissions S."/>
        </authorList>
    </citation>
    <scope>NUCLEOTIDE SEQUENCE [LARGE SCALE GENOMIC DNA]</scope>
    <source>
        <strain evidence="6">DSM 9293</strain>
    </source>
</reference>
<dbReference type="PROSITE" id="PS00893">
    <property type="entry name" value="NUDIX_BOX"/>
    <property type="match status" value="1"/>
</dbReference>
<proteinExistence type="inferred from homology"/>
<evidence type="ECO:0000313" key="5">
    <source>
        <dbReference type="EMBL" id="SMC02771.1"/>
    </source>
</evidence>
<dbReference type="PANTHER" id="PTHR43736">
    <property type="entry name" value="ADP-RIBOSE PYROPHOSPHATASE"/>
    <property type="match status" value="1"/>
</dbReference>
<dbReference type="OrthoDB" id="9786141at2"/>
<feature type="domain" description="Nudix hydrolase" evidence="4">
    <location>
        <begin position="56"/>
        <end position="181"/>
    </location>
</feature>
<comment type="similarity">
    <text evidence="1 3">Belongs to the Nudix hydrolase family.</text>
</comment>
<dbReference type="GO" id="GO:0016787">
    <property type="term" value="F:hydrolase activity"/>
    <property type="evidence" value="ECO:0007669"/>
    <property type="project" value="UniProtKB-KW"/>
</dbReference>
<dbReference type="EMBL" id="FWWY01000001">
    <property type="protein sequence ID" value="SMC02771.1"/>
    <property type="molecule type" value="Genomic_DNA"/>
</dbReference>
<evidence type="ECO:0000313" key="6">
    <source>
        <dbReference type="Proteomes" id="UP000192660"/>
    </source>
</evidence>
<evidence type="ECO:0000256" key="2">
    <source>
        <dbReference type="ARBA" id="ARBA00022801"/>
    </source>
</evidence>
<dbReference type="RefSeq" id="WP_028962730.1">
    <property type="nucleotide sequence ID" value="NZ_FWWY01000001.1"/>
</dbReference>
<dbReference type="InterPro" id="IPR020476">
    <property type="entry name" value="Nudix_hydrolase"/>
</dbReference>
<keyword evidence="6" id="KW-1185">Reference proteome</keyword>
<dbReference type="InterPro" id="IPR000086">
    <property type="entry name" value="NUDIX_hydrolase_dom"/>
</dbReference>
<dbReference type="AlphaFoldDB" id="A0A1W1W902"/>
<dbReference type="PRINTS" id="PR00502">
    <property type="entry name" value="NUDIXFAMILY"/>
</dbReference>
<organism evidence="5 6">
    <name type="scientific">Sulfobacillus thermosulfidooxidans (strain DSM 9293 / VKM B-1269 / AT-1)</name>
    <dbReference type="NCBI Taxonomy" id="929705"/>
    <lineage>
        <taxon>Bacteria</taxon>
        <taxon>Bacillati</taxon>
        <taxon>Bacillota</taxon>
        <taxon>Clostridia</taxon>
        <taxon>Eubacteriales</taxon>
        <taxon>Clostridiales Family XVII. Incertae Sedis</taxon>
        <taxon>Sulfobacillus</taxon>
    </lineage>
</organism>
<dbReference type="PANTHER" id="PTHR43736:SF1">
    <property type="entry name" value="DIHYDRONEOPTERIN TRIPHOSPHATE DIPHOSPHATASE"/>
    <property type="match status" value="1"/>
</dbReference>
<name>A0A1W1W902_SULTA</name>
<dbReference type="SUPFAM" id="SSF55811">
    <property type="entry name" value="Nudix"/>
    <property type="match status" value="1"/>
</dbReference>
<dbReference type="InterPro" id="IPR015797">
    <property type="entry name" value="NUDIX_hydrolase-like_dom_sf"/>
</dbReference>
<gene>
    <name evidence="5" type="ORF">SAMN00768000_0757</name>
</gene>
<dbReference type="Gene3D" id="3.90.79.10">
    <property type="entry name" value="Nucleoside Triphosphate Pyrophosphohydrolase"/>
    <property type="match status" value="1"/>
</dbReference>
<evidence type="ECO:0000256" key="1">
    <source>
        <dbReference type="ARBA" id="ARBA00005582"/>
    </source>
</evidence>
<dbReference type="STRING" id="28034.BFX07_05365"/>